<dbReference type="InterPro" id="IPR003653">
    <property type="entry name" value="Peptidase_C48_C"/>
</dbReference>
<evidence type="ECO:0000256" key="1">
    <source>
        <dbReference type="ARBA" id="ARBA00022670"/>
    </source>
</evidence>
<gene>
    <name evidence="4" type="primary">AlNc14C56G4243</name>
    <name evidence="4" type="ORF">ALNC14_049160</name>
</gene>
<reference evidence="4" key="2">
    <citation type="submission" date="2011-02" db="EMBL/GenBank/DDBJ databases">
        <authorList>
            <person name="MacLean D."/>
        </authorList>
    </citation>
    <scope>NUCLEOTIDE SEQUENCE</scope>
</reference>
<dbReference type="HOGENOM" id="CLU_1743883_0_0_1"/>
<reference evidence="4" key="1">
    <citation type="journal article" date="2011" name="PLoS Biol.">
        <title>Gene gain and loss during evolution of obligate parasitism in the white rust pathogen of Arabidopsis thaliana.</title>
        <authorList>
            <person name="Kemen E."/>
            <person name="Gardiner A."/>
            <person name="Schultz-Larsen T."/>
            <person name="Kemen A.C."/>
            <person name="Balmuth A.L."/>
            <person name="Robert-Seilaniantz A."/>
            <person name="Bailey K."/>
            <person name="Holub E."/>
            <person name="Studholme D.J."/>
            <person name="Maclean D."/>
            <person name="Jones J.D."/>
        </authorList>
    </citation>
    <scope>NUCLEOTIDE SEQUENCE</scope>
</reference>
<sequence length="150" mass="16349">MCYFLMIANQGAQNPDPTTLSIPSPGNAYLLSFVGGSPLMDGTVAAVLRRLFQAAKGVTLMQALLAEAADSDGFRELFRGLLDNNVTAHVIVPLILGNDHWCGIVVHVKIQDVLYYAPMASSYTLVAREVALELSRLGSEHYGSRFMFRT</sequence>
<proteinExistence type="predicted"/>
<keyword evidence="2" id="KW-0378">Hydrolase</keyword>
<evidence type="ECO:0000313" key="4">
    <source>
        <dbReference type="EMBL" id="CCA18773.1"/>
    </source>
</evidence>
<organism evidence="4">
    <name type="scientific">Albugo laibachii Nc14</name>
    <dbReference type="NCBI Taxonomy" id="890382"/>
    <lineage>
        <taxon>Eukaryota</taxon>
        <taxon>Sar</taxon>
        <taxon>Stramenopiles</taxon>
        <taxon>Oomycota</taxon>
        <taxon>Peronosporomycetes</taxon>
        <taxon>Albuginales</taxon>
        <taxon>Albuginaceae</taxon>
        <taxon>Albugo</taxon>
    </lineage>
</organism>
<evidence type="ECO:0000259" key="3">
    <source>
        <dbReference type="Pfam" id="PF02902"/>
    </source>
</evidence>
<dbReference type="EMBL" id="FR824101">
    <property type="protein sequence ID" value="CCA18773.1"/>
    <property type="molecule type" value="Genomic_DNA"/>
</dbReference>
<dbReference type="GO" id="GO:0006508">
    <property type="term" value="P:proteolysis"/>
    <property type="evidence" value="ECO:0007669"/>
    <property type="project" value="UniProtKB-KW"/>
</dbReference>
<keyword evidence="1" id="KW-0645">Protease</keyword>
<dbReference type="GO" id="GO:0008234">
    <property type="term" value="F:cysteine-type peptidase activity"/>
    <property type="evidence" value="ECO:0007669"/>
    <property type="project" value="InterPro"/>
</dbReference>
<protein>
    <submittedName>
        <fullName evidence="4">AlNc14C56G4243 protein</fullName>
    </submittedName>
</protein>
<dbReference type="Pfam" id="PF02902">
    <property type="entry name" value="Peptidase_C48"/>
    <property type="match status" value="1"/>
</dbReference>
<name>F0WC60_9STRA</name>
<feature type="domain" description="Ubiquitin-like protease family profile" evidence="3">
    <location>
        <begin position="87"/>
        <end position="124"/>
    </location>
</feature>
<accession>F0WC60</accession>
<dbReference type="AlphaFoldDB" id="F0WC60"/>
<evidence type="ECO:0000256" key="2">
    <source>
        <dbReference type="ARBA" id="ARBA00022801"/>
    </source>
</evidence>